<evidence type="ECO:0000256" key="4">
    <source>
        <dbReference type="ARBA" id="ARBA00023125"/>
    </source>
</evidence>
<proteinExistence type="predicted"/>
<dbReference type="SMART" id="SM01134">
    <property type="entry name" value="DeoRC"/>
    <property type="match status" value="1"/>
</dbReference>
<dbReference type="InterPro" id="IPR001034">
    <property type="entry name" value="DeoR_HTH"/>
</dbReference>
<dbReference type="Pfam" id="PF00455">
    <property type="entry name" value="DeoRC"/>
    <property type="match status" value="1"/>
</dbReference>
<reference evidence="9" key="1">
    <citation type="submission" date="2014-05" db="EMBL/GenBank/DDBJ databases">
        <title>Whole genome sequencing of Lactobacillus casei NRIC0644.</title>
        <authorList>
            <person name="Atarashi H."/>
            <person name="Yoshida Y."/>
            <person name="Fujimura S."/>
            <person name="Tanaka N."/>
            <person name="Shiwa Y."/>
            <person name="Yoshikawa H."/>
            <person name="Okada S."/>
            <person name="Nakagawa J."/>
        </authorList>
    </citation>
    <scope>NUCLEOTIDE SEQUENCE [LARGE SCALE GENOMIC DNA]</scope>
    <source>
        <strain evidence="9">NRIC0644</strain>
    </source>
</reference>
<keyword evidence="5" id="KW-0804">Transcription</keyword>
<comment type="function">
    <text evidence="6">Repressor of the lactose catabolism operon. Galactose-6-phosphate is the inducer.</text>
</comment>
<organism evidence="8 9">
    <name type="scientific">Lacticaseibacillus paracasei NRIC 0644</name>
    <dbReference type="NCBI Taxonomy" id="1435038"/>
    <lineage>
        <taxon>Bacteria</taxon>
        <taxon>Bacillati</taxon>
        <taxon>Bacillota</taxon>
        <taxon>Bacilli</taxon>
        <taxon>Lactobacillales</taxon>
        <taxon>Lactobacillaceae</taxon>
        <taxon>Lacticaseibacillus</taxon>
    </lineage>
</organism>
<dbReference type="PANTHER" id="PTHR30363">
    <property type="entry name" value="HTH-TYPE TRANSCRIPTIONAL REGULATOR SRLR-RELATED"/>
    <property type="match status" value="1"/>
</dbReference>
<sequence length="255" mass="27428">MKNSLANVQARRADIERLVDRHGIATVKGLALRFKVSEITIRRDLKILHAMGWVKWHNGLVEANAGQGGGEQRTLAVIAQRIAAAVPNYIARYSTLFMNANSLCLQVINELAKIPVTVITNNPCATACARHEGTKIMITGGRVSTKKSVLAGSVTLNFLSSRIADVTVIGCDGISVDGGLTSSNAEAAAIDSMMVTKAKKCVICLADYRKIGATQQYHIADLGKADILITDSFADEAVLQQARRKGINVIQVTVW</sequence>
<evidence type="ECO:0000256" key="6">
    <source>
        <dbReference type="ARBA" id="ARBA00024937"/>
    </source>
</evidence>
<dbReference type="InterPro" id="IPR037171">
    <property type="entry name" value="NagB/RpiA_transferase-like"/>
</dbReference>
<gene>
    <name evidence="8" type="ORF">LC0644_0380</name>
</gene>
<keyword evidence="2" id="KW-0678">Repressor</keyword>
<evidence type="ECO:0000259" key="7">
    <source>
        <dbReference type="PROSITE" id="PS51000"/>
    </source>
</evidence>
<feature type="domain" description="HTH deoR-type" evidence="7">
    <location>
        <begin position="8"/>
        <end position="63"/>
    </location>
</feature>
<evidence type="ECO:0000313" key="9">
    <source>
        <dbReference type="Proteomes" id="UP000032552"/>
    </source>
</evidence>
<evidence type="ECO:0000256" key="1">
    <source>
        <dbReference type="ARBA" id="ARBA00021390"/>
    </source>
</evidence>
<dbReference type="InterPro" id="IPR036390">
    <property type="entry name" value="WH_DNA-bd_sf"/>
</dbReference>
<dbReference type="InterPro" id="IPR050313">
    <property type="entry name" value="Carb_Metab_HTH_regulators"/>
</dbReference>
<evidence type="ECO:0000256" key="3">
    <source>
        <dbReference type="ARBA" id="ARBA00023015"/>
    </source>
</evidence>
<dbReference type="InterPro" id="IPR018356">
    <property type="entry name" value="Tscrpt_reg_HTH_DeoR_CS"/>
</dbReference>
<evidence type="ECO:0000313" key="8">
    <source>
        <dbReference type="EMBL" id="GAN35791.1"/>
    </source>
</evidence>
<name>A0A0C9PLI3_LACPA</name>
<dbReference type="SUPFAM" id="SSF100950">
    <property type="entry name" value="NagB/RpiA/CoA transferase-like"/>
    <property type="match status" value="1"/>
</dbReference>
<keyword evidence="4" id="KW-0238">DNA-binding</keyword>
<protein>
    <recommendedName>
        <fullName evidence="1">Lactose phosphotransferase system repressor</fullName>
    </recommendedName>
</protein>
<dbReference type="PANTHER" id="PTHR30363:SF4">
    <property type="entry name" value="GLYCEROL-3-PHOSPHATE REGULON REPRESSOR"/>
    <property type="match status" value="1"/>
</dbReference>
<dbReference type="Gene3D" id="3.40.50.1360">
    <property type="match status" value="1"/>
</dbReference>
<dbReference type="GO" id="GO:0003700">
    <property type="term" value="F:DNA-binding transcription factor activity"/>
    <property type="evidence" value="ECO:0007669"/>
    <property type="project" value="InterPro"/>
</dbReference>
<dbReference type="PROSITE" id="PS51000">
    <property type="entry name" value="HTH_DEOR_2"/>
    <property type="match status" value="1"/>
</dbReference>
<accession>A0A0C9PLI3</accession>
<dbReference type="Pfam" id="PF08220">
    <property type="entry name" value="HTH_DeoR"/>
    <property type="match status" value="1"/>
</dbReference>
<keyword evidence="3" id="KW-0805">Transcription regulation</keyword>
<dbReference type="RefSeq" id="WP_045626963.1">
    <property type="nucleotide sequence ID" value="NZ_BAYM01000027.1"/>
</dbReference>
<dbReference type="GO" id="GO:0003677">
    <property type="term" value="F:DNA binding"/>
    <property type="evidence" value="ECO:0007669"/>
    <property type="project" value="UniProtKB-KW"/>
</dbReference>
<dbReference type="Proteomes" id="UP000032552">
    <property type="component" value="Unassembled WGS sequence"/>
</dbReference>
<dbReference type="AlphaFoldDB" id="A0A0C9PLI3"/>
<dbReference type="InterPro" id="IPR014036">
    <property type="entry name" value="DeoR-like_C"/>
</dbReference>
<comment type="caution">
    <text evidence="8">The sequence shown here is derived from an EMBL/GenBank/DDBJ whole genome shotgun (WGS) entry which is preliminary data.</text>
</comment>
<dbReference type="PROSITE" id="PS00894">
    <property type="entry name" value="HTH_DEOR_1"/>
    <property type="match status" value="1"/>
</dbReference>
<dbReference type="EMBL" id="BAYM01000027">
    <property type="protein sequence ID" value="GAN35791.1"/>
    <property type="molecule type" value="Genomic_DNA"/>
</dbReference>
<evidence type="ECO:0000256" key="5">
    <source>
        <dbReference type="ARBA" id="ARBA00023163"/>
    </source>
</evidence>
<dbReference type="SUPFAM" id="SSF46785">
    <property type="entry name" value="Winged helix' DNA-binding domain"/>
    <property type="match status" value="1"/>
</dbReference>
<evidence type="ECO:0000256" key="2">
    <source>
        <dbReference type="ARBA" id="ARBA00022491"/>
    </source>
</evidence>
<dbReference type="SMART" id="SM00420">
    <property type="entry name" value="HTH_DEOR"/>
    <property type="match status" value="1"/>
</dbReference>